<keyword evidence="3" id="KW-1185">Reference proteome</keyword>
<dbReference type="AlphaFoldDB" id="A0A8T2UDD7"/>
<reference evidence="2" key="1">
    <citation type="submission" date="2021-08" db="EMBL/GenBank/DDBJ databases">
        <title>WGS assembly of Ceratopteris richardii.</title>
        <authorList>
            <person name="Marchant D.B."/>
            <person name="Chen G."/>
            <person name="Jenkins J."/>
            <person name="Shu S."/>
            <person name="Leebens-Mack J."/>
            <person name="Grimwood J."/>
            <person name="Schmutz J."/>
            <person name="Soltis P."/>
            <person name="Soltis D."/>
            <person name="Chen Z.-H."/>
        </authorList>
    </citation>
    <scope>NUCLEOTIDE SEQUENCE</scope>
    <source>
        <strain evidence="2">Whitten #5841</strain>
        <tissue evidence="2">Leaf</tissue>
    </source>
</reference>
<sequence length="79" mass="8991">MEADPFHSSACRKRKMDGGSPEWPCKLSKSNLWKPNPEMVDESAKPLRFFHINKGKWTAYTNEINDADSTDMFARPSAS</sequence>
<name>A0A8T2UDD7_CERRI</name>
<feature type="region of interest" description="Disordered" evidence="1">
    <location>
        <begin position="1"/>
        <end position="23"/>
    </location>
</feature>
<dbReference type="Proteomes" id="UP000825935">
    <property type="component" value="Chromosome 7"/>
</dbReference>
<dbReference type="EMBL" id="CM035412">
    <property type="protein sequence ID" value="KAH7432540.1"/>
    <property type="molecule type" value="Genomic_DNA"/>
</dbReference>
<evidence type="ECO:0000313" key="2">
    <source>
        <dbReference type="EMBL" id="KAH7432540.1"/>
    </source>
</evidence>
<evidence type="ECO:0000313" key="3">
    <source>
        <dbReference type="Proteomes" id="UP000825935"/>
    </source>
</evidence>
<proteinExistence type="predicted"/>
<comment type="caution">
    <text evidence="2">The sequence shown here is derived from an EMBL/GenBank/DDBJ whole genome shotgun (WGS) entry which is preliminary data.</text>
</comment>
<gene>
    <name evidence="2" type="ORF">KP509_07G027100</name>
</gene>
<protein>
    <submittedName>
        <fullName evidence="2">Uncharacterized protein</fullName>
    </submittedName>
</protein>
<accession>A0A8T2UDD7</accession>
<evidence type="ECO:0000256" key="1">
    <source>
        <dbReference type="SAM" id="MobiDB-lite"/>
    </source>
</evidence>
<organism evidence="2 3">
    <name type="scientific">Ceratopteris richardii</name>
    <name type="common">Triangle waterfern</name>
    <dbReference type="NCBI Taxonomy" id="49495"/>
    <lineage>
        <taxon>Eukaryota</taxon>
        <taxon>Viridiplantae</taxon>
        <taxon>Streptophyta</taxon>
        <taxon>Embryophyta</taxon>
        <taxon>Tracheophyta</taxon>
        <taxon>Polypodiopsida</taxon>
        <taxon>Polypodiidae</taxon>
        <taxon>Polypodiales</taxon>
        <taxon>Pteridineae</taxon>
        <taxon>Pteridaceae</taxon>
        <taxon>Parkerioideae</taxon>
        <taxon>Ceratopteris</taxon>
    </lineage>
</organism>